<evidence type="ECO:0000259" key="6">
    <source>
        <dbReference type="Pfam" id="PF00082"/>
    </source>
</evidence>
<comment type="caution">
    <text evidence="7">The sequence shown here is derived from an EMBL/GenBank/DDBJ whole genome shotgun (WGS) entry which is preliminary data.</text>
</comment>
<evidence type="ECO:0000256" key="1">
    <source>
        <dbReference type="ARBA" id="ARBA00011073"/>
    </source>
</evidence>
<evidence type="ECO:0000256" key="2">
    <source>
        <dbReference type="ARBA" id="ARBA00022670"/>
    </source>
</evidence>
<proteinExistence type="inferred from homology"/>
<dbReference type="CDD" id="cd00306">
    <property type="entry name" value="Peptidases_S8_S53"/>
    <property type="match status" value="1"/>
</dbReference>
<evidence type="ECO:0000256" key="4">
    <source>
        <dbReference type="ARBA" id="ARBA00022825"/>
    </source>
</evidence>
<dbReference type="InterPro" id="IPR050131">
    <property type="entry name" value="Peptidase_S8_subtilisin-like"/>
</dbReference>
<reference evidence="7 8" key="1">
    <citation type="submission" date="2019-12" db="EMBL/GenBank/DDBJ databases">
        <authorList>
            <person name="Huq M.A."/>
        </authorList>
    </citation>
    <scope>NUCLEOTIDE SEQUENCE [LARGE SCALE GENOMIC DNA]</scope>
    <source>
        <strain evidence="7 8">MAH-20</strain>
    </source>
</reference>
<dbReference type="InterPro" id="IPR036852">
    <property type="entry name" value="Peptidase_S8/S53_dom_sf"/>
</dbReference>
<dbReference type="GO" id="GO:0004252">
    <property type="term" value="F:serine-type endopeptidase activity"/>
    <property type="evidence" value="ECO:0007669"/>
    <property type="project" value="UniProtKB-UniRule"/>
</dbReference>
<dbReference type="Proteomes" id="UP000441389">
    <property type="component" value="Unassembled WGS sequence"/>
</dbReference>
<keyword evidence="4 5" id="KW-0720">Serine protease</keyword>
<name>A0A6I4IYS0_9SPHN</name>
<sequence>MLLARIRGGFACNFGRGADRVRLPLFLLGLLASVSASARPLVAIVDSGVSRTPQLASVLIGEYDMAGNRPAYQPRYDHGTMVATILNREAHGEVDIVSLRIDDAAGCPADRSPPCQPSAAPIAAAIDKAASLGVDAINLSLALADDPAITNAVRRAAAQGIIVVMAAGNDGRNHPDNTAMARAGFPRAVLVGATDAAGNPWTGSNRPDADDYLYVWRRGVDVPTISAAGEQVFGTGTSFAAPIETARRVLAKTQEMAALNGTH</sequence>
<dbReference type="Pfam" id="PF00082">
    <property type="entry name" value="Peptidase_S8"/>
    <property type="match status" value="1"/>
</dbReference>
<dbReference type="AlphaFoldDB" id="A0A6I4IYS0"/>
<dbReference type="SUPFAM" id="SSF52743">
    <property type="entry name" value="Subtilisin-like"/>
    <property type="match status" value="1"/>
</dbReference>
<evidence type="ECO:0000256" key="5">
    <source>
        <dbReference type="PROSITE-ProRule" id="PRU01240"/>
    </source>
</evidence>
<keyword evidence="3 5" id="KW-0378">Hydrolase</keyword>
<feature type="domain" description="Peptidase S8/S53" evidence="6">
    <location>
        <begin position="40"/>
        <end position="243"/>
    </location>
</feature>
<protein>
    <submittedName>
        <fullName evidence="7">S8 family serine peptidase</fullName>
    </submittedName>
</protein>
<evidence type="ECO:0000313" key="7">
    <source>
        <dbReference type="EMBL" id="MVO77359.1"/>
    </source>
</evidence>
<feature type="active site" description="Charge relay system" evidence="5">
    <location>
        <position position="46"/>
    </location>
</feature>
<feature type="active site" description="Charge relay system" evidence="5">
    <location>
        <position position="238"/>
    </location>
</feature>
<feature type="active site" description="Charge relay system" evidence="5">
    <location>
        <position position="78"/>
    </location>
</feature>
<organism evidence="7 8">
    <name type="scientific">Sphingomonas horti</name>
    <dbReference type="NCBI Taxonomy" id="2682842"/>
    <lineage>
        <taxon>Bacteria</taxon>
        <taxon>Pseudomonadati</taxon>
        <taxon>Pseudomonadota</taxon>
        <taxon>Alphaproteobacteria</taxon>
        <taxon>Sphingomonadales</taxon>
        <taxon>Sphingomonadaceae</taxon>
        <taxon>Sphingomonas</taxon>
    </lineage>
</organism>
<keyword evidence="2 5" id="KW-0645">Protease</keyword>
<dbReference type="EMBL" id="WQMS01000006">
    <property type="protein sequence ID" value="MVO77359.1"/>
    <property type="molecule type" value="Genomic_DNA"/>
</dbReference>
<dbReference type="Gene3D" id="3.40.50.200">
    <property type="entry name" value="Peptidase S8/S53 domain"/>
    <property type="match status" value="1"/>
</dbReference>
<dbReference type="PANTHER" id="PTHR43806">
    <property type="entry name" value="PEPTIDASE S8"/>
    <property type="match status" value="1"/>
</dbReference>
<evidence type="ECO:0000313" key="8">
    <source>
        <dbReference type="Proteomes" id="UP000441389"/>
    </source>
</evidence>
<gene>
    <name evidence="7" type="ORF">GON01_05325</name>
</gene>
<comment type="similarity">
    <text evidence="1 5">Belongs to the peptidase S8 family.</text>
</comment>
<dbReference type="PANTHER" id="PTHR43806:SF11">
    <property type="entry name" value="CEREVISIN-RELATED"/>
    <property type="match status" value="1"/>
</dbReference>
<accession>A0A6I4IYS0</accession>
<dbReference type="GO" id="GO:0006508">
    <property type="term" value="P:proteolysis"/>
    <property type="evidence" value="ECO:0007669"/>
    <property type="project" value="UniProtKB-KW"/>
</dbReference>
<dbReference type="PROSITE" id="PS51892">
    <property type="entry name" value="SUBTILASE"/>
    <property type="match status" value="1"/>
</dbReference>
<dbReference type="InterPro" id="IPR000209">
    <property type="entry name" value="Peptidase_S8/S53_dom"/>
</dbReference>
<evidence type="ECO:0000256" key="3">
    <source>
        <dbReference type="ARBA" id="ARBA00022801"/>
    </source>
</evidence>
<keyword evidence="8" id="KW-1185">Reference proteome</keyword>